<keyword evidence="2" id="KW-1185">Reference proteome</keyword>
<protein>
    <submittedName>
        <fullName evidence="1">Uncharacterized protein</fullName>
    </submittedName>
</protein>
<dbReference type="Proteomes" id="UP001642464">
    <property type="component" value="Unassembled WGS sequence"/>
</dbReference>
<evidence type="ECO:0000313" key="1">
    <source>
        <dbReference type="EMBL" id="CAK9025587.1"/>
    </source>
</evidence>
<comment type="caution">
    <text evidence="1">The sequence shown here is derived from an EMBL/GenBank/DDBJ whole genome shotgun (WGS) entry which is preliminary data.</text>
</comment>
<reference evidence="1 2" key="1">
    <citation type="submission" date="2024-02" db="EMBL/GenBank/DDBJ databases">
        <authorList>
            <person name="Chen Y."/>
            <person name="Shah S."/>
            <person name="Dougan E. K."/>
            <person name="Thang M."/>
            <person name="Chan C."/>
        </authorList>
    </citation>
    <scope>NUCLEOTIDE SEQUENCE [LARGE SCALE GENOMIC DNA]</scope>
</reference>
<name>A0ABP0KFI7_9DINO</name>
<evidence type="ECO:0000313" key="2">
    <source>
        <dbReference type="Proteomes" id="UP001642464"/>
    </source>
</evidence>
<accession>A0ABP0KFI7</accession>
<proteinExistence type="predicted"/>
<organism evidence="1 2">
    <name type="scientific">Durusdinium trenchii</name>
    <dbReference type="NCBI Taxonomy" id="1381693"/>
    <lineage>
        <taxon>Eukaryota</taxon>
        <taxon>Sar</taxon>
        <taxon>Alveolata</taxon>
        <taxon>Dinophyceae</taxon>
        <taxon>Suessiales</taxon>
        <taxon>Symbiodiniaceae</taxon>
        <taxon>Durusdinium</taxon>
    </lineage>
</organism>
<gene>
    <name evidence="1" type="ORF">SCF082_LOCUS17151</name>
</gene>
<dbReference type="EMBL" id="CAXAMM010011237">
    <property type="protein sequence ID" value="CAK9025587.1"/>
    <property type="molecule type" value="Genomic_DNA"/>
</dbReference>
<sequence length="118" mass="13128">MASVIDVVWMKEEESDFAWWRSQDLGQLQTTTGGFFELLEISGHWGLTQVKSHTQKSAQVAELDEGTQGLGSGHAANCPDMAGKIRGTVPSDYETPYQVRREFHSYGVSPRLNKLLKA</sequence>